<dbReference type="EMBL" id="FQ790271">
    <property type="protein sequence ID" value="CCD44413.1"/>
    <property type="molecule type" value="Genomic_DNA"/>
</dbReference>
<reference evidence="2" key="1">
    <citation type="journal article" date="2011" name="PLoS Genet.">
        <title>Genomic analysis of the necrotrophic fungal pathogens Sclerotinia sclerotiorum and Botrytis cinerea.</title>
        <authorList>
            <person name="Amselem J."/>
            <person name="Cuomo C.A."/>
            <person name="van Kan J.A."/>
            <person name="Viaud M."/>
            <person name="Benito E.P."/>
            <person name="Couloux A."/>
            <person name="Coutinho P.M."/>
            <person name="de Vries R.P."/>
            <person name="Dyer P.S."/>
            <person name="Fillinger S."/>
            <person name="Fournier E."/>
            <person name="Gout L."/>
            <person name="Hahn M."/>
            <person name="Kohn L."/>
            <person name="Lapalu N."/>
            <person name="Plummer K.M."/>
            <person name="Pradier J.M."/>
            <person name="Quevillon E."/>
            <person name="Sharon A."/>
            <person name="Simon A."/>
            <person name="ten Have A."/>
            <person name="Tudzynski B."/>
            <person name="Tudzynski P."/>
            <person name="Wincker P."/>
            <person name="Andrew M."/>
            <person name="Anthouard V."/>
            <person name="Beever R.E."/>
            <person name="Beffa R."/>
            <person name="Benoit I."/>
            <person name="Bouzid O."/>
            <person name="Brault B."/>
            <person name="Chen Z."/>
            <person name="Choquer M."/>
            <person name="Collemare J."/>
            <person name="Cotton P."/>
            <person name="Danchin E.G."/>
            <person name="Da Silva C."/>
            <person name="Gautier A."/>
            <person name="Giraud C."/>
            <person name="Giraud T."/>
            <person name="Gonzalez C."/>
            <person name="Grossetete S."/>
            <person name="Guldener U."/>
            <person name="Henrissat B."/>
            <person name="Howlett B.J."/>
            <person name="Kodira C."/>
            <person name="Kretschmer M."/>
            <person name="Lappartient A."/>
            <person name="Leroch M."/>
            <person name="Levis C."/>
            <person name="Mauceli E."/>
            <person name="Neuveglise C."/>
            <person name="Oeser B."/>
            <person name="Pearson M."/>
            <person name="Poulain J."/>
            <person name="Poussereau N."/>
            <person name="Quesneville H."/>
            <person name="Rascle C."/>
            <person name="Schumacher J."/>
            <person name="Segurens B."/>
            <person name="Sexton A."/>
            <person name="Silva E."/>
            <person name="Sirven C."/>
            <person name="Soanes D.M."/>
            <person name="Talbot N.J."/>
            <person name="Templeton M."/>
            <person name="Yandava C."/>
            <person name="Yarden O."/>
            <person name="Zeng Q."/>
            <person name="Rollins J.A."/>
            <person name="Lebrun M.H."/>
            <person name="Dickman M."/>
        </authorList>
    </citation>
    <scope>NUCLEOTIDE SEQUENCE [LARGE SCALE GENOMIC DNA]</scope>
    <source>
        <strain evidence="2">T4</strain>
    </source>
</reference>
<proteinExistence type="predicted"/>
<dbReference type="InParanoid" id="G2XV93"/>
<evidence type="ECO:0000313" key="1">
    <source>
        <dbReference type="EMBL" id="CCD44413.1"/>
    </source>
</evidence>
<dbReference type="AlphaFoldDB" id="G2XV93"/>
<dbReference type="HOGENOM" id="CLU_2960449_0_0_1"/>
<protein>
    <submittedName>
        <fullName evidence="1">Uncharacterized protein</fullName>
    </submittedName>
</protein>
<accession>G2XV93</accession>
<organism evidence="1 2">
    <name type="scientific">Botryotinia fuckeliana (strain T4)</name>
    <name type="common">Noble rot fungus</name>
    <name type="synonym">Botrytis cinerea</name>
    <dbReference type="NCBI Taxonomy" id="999810"/>
    <lineage>
        <taxon>Eukaryota</taxon>
        <taxon>Fungi</taxon>
        <taxon>Dikarya</taxon>
        <taxon>Ascomycota</taxon>
        <taxon>Pezizomycotina</taxon>
        <taxon>Leotiomycetes</taxon>
        <taxon>Helotiales</taxon>
        <taxon>Sclerotiniaceae</taxon>
        <taxon>Botrytis</taxon>
    </lineage>
</organism>
<dbReference type="Proteomes" id="UP000008177">
    <property type="component" value="Unplaced contigs"/>
</dbReference>
<sequence length="59" mass="6885">MHKNVSTETARLAVTLIHYQEPGARYRLHTLLLSLSTYFQLSPPSAVVITLHYITYRRR</sequence>
<name>G2XV93_BOTF4</name>
<gene>
    <name evidence="1" type="ORF">BofuT4_uP053140.1</name>
</gene>
<evidence type="ECO:0000313" key="2">
    <source>
        <dbReference type="Proteomes" id="UP000008177"/>
    </source>
</evidence>